<organism evidence="13 14">
    <name type="scientific">Ancylobacter polymorphus</name>
    <dbReference type="NCBI Taxonomy" id="223390"/>
    <lineage>
        <taxon>Bacteria</taxon>
        <taxon>Pseudomonadati</taxon>
        <taxon>Pseudomonadota</taxon>
        <taxon>Alphaproteobacteria</taxon>
        <taxon>Hyphomicrobiales</taxon>
        <taxon>Xanthobacteraceae</taxon>
        <taxon>Ancylobacter</taxon>
    </lineage>
</organism>
<dbReference type="KEGG" id="apol:K9D25_20020"/>
<keyword evidence="8 11" id="KW-1133">Transmembrane helix</keyword>
<name>A0A9E6ZV48_9HYPH</name>
<evidence type="ECO:0000256" key="11">
    <source>
        <dbReference type="SAM" id="Phobius"/>
    </source>
</evidence>
<evidence type="ECO:0000256" key="6">
    <source>
        <dbReference type="ARBA" id="ARBA00022692"/>
    </source>
</evidence>
<dbReference type="PANTHER" id="PTHR30561">
    <property type="entry name" value="SMR FAMILY PROTON-DEPENDENT DRUG EFFLUX TRANSPORTER SUGE"/>
    <property type="match status" value="1"/>
</dbReference>
<feature type="transmembrane region" description="Helical" evidence="11">
    <location>
        <begin position="204"/>
        <end position="226"/>
    </location>
</feature>
<sequence>MDLAVLLVVLLSALLQTGWNVLLKLRLDPLSALMLVVLGGGAVALPVALWLGPPEPVLWPWMAGSMSAHLAFYGCLVGAYARADLGLVYPVARGGALLMTAAIAILLLHEPVRPIGVAGIALLSASVLITGWRSRGEATQAAALVLALGSGAAVTAFSLIDGTAGRLGSPSVYTAWLFVADALVVALGLLLWKGTGFFGPVRRHWALALVGGAMLFVSYYLCVWAMTRAPISLVAAVRESSVLFSAGFALWVLHEKLRPERLLAALLVVAGVTLIKLH</sequence>
<evidence type="ECO:0000256" key="3">
    <source>
        <dbReference type="ARBA" id="ARBA00022516"/>
    </source>
</evidence>
<keyword evidence="5" id="KW-0441">Lipid A biosynthesis</keyword>
<evidence type="ECO:0000256" key="1">
    <source>
        <dbReference type="ARBA" id="ARBA00004651"/>
    </source>
</evidence>
<keyword evidence="2" id="KW-1003">Cell membrane</keyword>
<dbReference type="GO" id="GO:0022857">
    <property type="term" value="F:transmembrane transporter activity"/>
    <property type="evidence" value="ECO:0007669"/>
    <property type="project" value="InterPro"/>
</dbReference>
<proteinExistence type="predicted"/>
<evidence type="ECO:0000256" key="5">
    <source>
        <dbReference type="ARBA" id="ARBA00022556"/>
    </source>
</evidence>
<keyword evidence="9" id="KW-0443">Lipid metabolism</keyword>
<feature type="transmembrane region" description="Helical" evidence="11">
    <location>
        <begin position="87"/>
        <end position="108"/>
    </location>
</feature>
<dbReference type="EMBL" id="CP083239">
    <property type="protein sequence ID" value="UOK70966.1"/>
    <property type="molecule type" value="Genomic_DNA"/>
</dbReference>
<keyword evidence="6 11" id="KW-0812">Transmembrane</keyword>
<dbReference type="Gene3D" id="1.10.3730.20">
    <property type="match status" value="2"/>
</dbReference>
<evidence type="ECO:0000313" key="13">
    <source>
        <dbReference type="EMBL" id="UOK70966.1"/>
    </source>
</evidence>
<evidence type="ECO:0000256" key="2">
    <source>
        <dbReference type="ARBA" id="ARBA00022475"/>
    </source>
</evidence>
<dbReference type="SUPFAM" id="SSF103481">
    <property type="entry name" value="Multidrug resistance efflux transporter EmrE"/>
    <property type="match status" value="2"/>
</dbReference>
<feature type="domain" description="EamA" evidence="12">
    <location>
        <begin position="145"/>
        <end position="275"/>
    </location>
</feature>
<evidence type="ECO:0000259" key="12">
    <source>
        <dbReference type="Pfam" id="PF00892"/>
    </source>
</evidence>
<evidence type="ECO:0000256" key="9">
    <source>
        <dbReference type="ARBA" id="ARBA00023098"/>
    </source>
</evidence>
<gene>
    <name evidence="13" type="ORF">K9D25_20020</name>
</gene>
<dbReference type="AlphaFoldDB" id="A0A9E6ZV48"/>
<evidence type="ECO:0000313" key="14">
    <source>
        <dbReference type="Proteomes" id="UP000831684"/>
    </source>
</evidence>
<evidence type="ECO:0000256" key="7">
    <source>
        <dbReference type="ARBA" id="ARBA00022985"/>
    </source>
</evidence>
<feature type="transmembrane region" description="Helical" evidence="11">
    <location>
        <begin position="115"/>
        <end position="132"/>
    </location>
</feature>
<comment type="subcellular location">
    <subcellularLocation>
        <location evidence="1">Cell membrane</location>
        <topology evidence="1">Multi-pass membrane protein</topology>
    </subcellularLocation>
</comment>
<reference evidence="13" key="1">
    <citation type="submission" date="2021-09" db="EMBL/GenBank/DDBJ databases">
        <title>Network and meta-omics reveal the key degrader and cooperation patterns in an efficient 1,4-dioxane-degrading microbial community.</title>
        <authorList>
            <person name="Dai C."/>
        </authorList>
    </citation>
    <scope>NUCLEOTIDE SEQUENCE</scope>
    <source>
        <strain evidence="13">ZM13</strain>
    </source>
</reference>
<feature type="transmembrane region" description="Helical" evidence="11">
    <location>
        <begin position="172"/>
        <end position="192"/>
    </location>
</feature>
<feature type="transmembrane region" description="Helical" evidence="11">
    <location>
        <begin position="138"/>
        <end position="160"/>
    </location>
</feature>
<keyword evidence="10 11" id="KW-0472">Membrane</keyword>
<evidence type="ECO:0000256" key="4">
    <source>
        <dbReference type="ARBA" id="ARBA00022519"/>
    </source>
</evidence>
<dbReference type="InterPro" id="IPR000390">
    <property type="entry name" value="Small_drug/metabolite_transptr"/>
</dbReference>
<accession>A0A9E6ZV48</accession>
<dbReference type="GO" id="GO:0005886">
    <property type="term" value="C:plasma membrane"/>
    <property type="evidence" value="ECO:0007669"/>
    <property type="project" value="UniProtKB-SubCell"/>
</dbReference>
<dbReference type="Pfam" id="PF00892">
    <property type="entry name" value="EamA"/>
    <property type="match status" value="1"/>
</dbReference>
<protein>
    <submittedName>
        <fullName evidence="13">DMT family transporter</fullName>
    </submittedName>
</protein>
<evidence type="ECO:0000256" key="10">
    <source>
        <dbReference type="ARBA" id="ARBA00023136"/>
    </source>
</evidence>
<dbReference type="PANTHER" id="PTHR30561:SF9">
    <property type="entry name" value="4-AMINO-4-DEOXY-L-ARABINOSE-PHOSPHOUNDECAPRENOL FLIPPASE SUBUNIT ARNF-RELATED"/>
    <property type="match status" value="1"/>
</dbReference>
<dbReference type="InterPro" id="IPR037185">
    <property type="entry name" value="EmrE-like"/>
</dbReference>
<dbReference type="Proteomes" id="UP000831684">
    <property type="component" value="Chromosome"/>
</dbReference>
<keyword evidence="7" id="KW-0448">Lipopolysaccharide biosynthesis</keyword>
<feature type="transmembrane region" description="Helical" evidence="11">
    <location>
        <begin position="233"/>
        <end position="253"/>
    </location>
</feature>
<feature type="transmembrane region" description="Helical" evidence="11">
    <location>
        <begin position="30"/>
        <end position="51"/>
    </location>
</feature>
<keyword evidence="4" id="KW-0997">Cell inner membrane</keyword>
<feature type="transmembrane region" description="Helical" evidence="11">
    <location>
        <begin position="58"/>
        <end position="81"/>
    </location>
</feature>
<keyword evidence="3" id="KW-0444">Lipid biosynthesis</keyword>
<dbReference type="RefSeq" id="WP_244377732.1">
    <property type="nucleotide sequence ID" value="NZ_CP083239.1"/>
</dbReference>
<dbReference type="GO" id="GO:0009103">
    <property type="term" value="P:lipopolysaccharide biosynthetic process"/>
    <property type="evidence" value="ECO:0007669"/>
    <property type="project" value="UniProtKB-KW"/>
</dbReference>
<dbReference type="InterPro" id="IPR000620">
    <property type="entry name" value="EamA_dom"/>
</dbReference>
<dbReference type="GO" id="GO:0009245">
    <property type="term" value="P:lipid A biosynthetic process"/>
    <property type="evidence" value="ECO:0007669"/>
    <property type="project" value="UniProtKB-KW"/>
</dbReference>
<evidence type="ECO:0000256" key="8">
    <source>
        <dbReference type="ARBA" id="ARBA00022989"/>
    </source>
</evidence>